<dbReference type="InterPro" id="IPR014756">
    <property type="entry name" value="Ig_E-set"/>
</dbReference>
<reference evidence="6" key="1">
    <citation type="submission" date="2023-10" db="EMBL/GenBank/DDBJ databases">
        <title>Genome assemblies of two species of porcelain crab, Petrolisthes cinctipes and Petrolisthes manimaculis (Anomura: Porcellanidae).</title>
        <authorList>
            <person name="Angst P."/>
        </authorList>
    </citation>
    <scope>NUCLEOTIDE SEQUENCE</scope>
    <source>
        <strain evidence="6">PB745_01</strain>
        <tissue evidence="6">Gill</tissue>
    </source>
</reference>
<evidence type="ECO:0000256" key="4">
    <source>
        <dbReference type="SAM" id="SignalP"/>
    </source>
</evidence>
<dbReference type="GO" id="GO:0032934">
    <property type="term" value="F:sterol binding"/>
    <property type="evidence" value="ECO:0007669"/>
    <property type="project" value="InterPro"/>
</dbReference>
<dbReference type="Gene3D" id="2.60.40.770">
    <property type="match status" value="1"/>
</dbReference>
<sequence length="140" mass="14921">MRILLFLLLASYVSATVFQDCGSVGSDVTFIVEGCDVPPCLLQRGTIIPTIIDFIPSANSDTLTNAITGNLGGIDVPWPGMDPDACHFTTCPITAGTKTHWEMPVEILAEYPEISTVVTFKLLDSSGASQSCILMPVTLV</sequence>
<accession>A0AAE1F5L2</accession>
<name>A0AAE1F5L2_PETCI</name>
<dbReference type="AlphaFoldDB" id="A0AAE1F5L2"/>
<evidence type="ECO:0000313" key="7">
    <source>
        <dbReference type="Proteomes" id="UP001286313"/>
    </source>
</evidence>
<dbReference type="Proteomes" id="UP001286313">
    <property type="component" value="Unassembled WGS sequence"/>
</dbReference>
<dbReference type="SMART" id="SM00737">
    <property type="entry name" value="ML"/>
    <property type="match status" value="1"/>
</dbReference>
<dbReference type="GO" id="GO:0005576">
    <property type="term" value="C:extracellular region"/>
    <property type="evidence" value="ECO:0007669"/>
    <property type="project" value="UniProtKB-SubCell"/>
</dbReference>
<keyword evidence="3" id="KW-0964">Secreted</keyword>
<proteinExistence type="inferred from homology"/>
<comment type="subcellular location">
    <subcellularLocation>
        <location evidence="1">Secreted</location>
    </subcellularLocation>
</comment>
<evidence type="ECO:0000256" key="2">
    <source>
        <dbReference type="ARBA" id="ARBA00006370"/>
    </source>
</evidence>
<dbReference type="PANTHER" id="PTHR11306:SF68">
    <property type="entry name" value="NPC INTRACELLULAR CHOLESTEROL TRANSPORTER 2"/>
    <property type="match status" value="1"/>
</dbReference>
<feature type="domain" description="MD-2-related lipid-recognition" evidence="5">
    <location>
        <begin position="18"/>
        <end position="137"/>
    </location>
</feature>
<feature type="chain" id="PRO_5042039868" description="MD-2-related lipid-recognition domain-containing protein" evidence="4">
    <location>
        <begin position="16"/>
        <end position="140"/>
    </location>
</feature>
<dbReference type="PANTHER" id="PTHR11306">
    <property type="entry name" value="NIEMANN PICK TYPE C2 PROTEIN NPC2-RELATED"/>
    <property type="match status" value="1"/>
</dbReference>
<dbReference type="EMBL" id="JAWQEG010003323">
    <property type="protein sequence ID" value="KAK3866853.1"/>
    <property type="molecule type" value="Genomic_DNA"/>
</dbReference>
<keyword evidence="7" id="KW-1185">Reference proteome</keyword>
<evidence type="ECO:0000256" key="3">
    <source>
        <dbReference type="ARBA" id="ARBA00022525"/>
    </source>
</evidence>
<dbReference type="GO" id="GO:0015918">
    <property type="term" value="P:sterol transport"/>
    <property type="evidence" value="ECO:0007669"/>
    <property type="project" value="InterPro"/>
</dbReference>
<dbReference type="InterPro" id="IPR039670">
    <property type="entry name" value="NPC2-like"/>
</dbReference>
<evidence type="ECO:0000313" key="6">
    <source>
        <dbReference type="EMBL" id="KAK3866853.1"/>
    </source>
</evidence>
<dbReference type="InterPro" id="IPR003172">
    <property type="entry name" value="ML_dom"/>
</dbReference>
<protein>
    <recommendedName>
        <fullName evidence="5">MD-2-related lipid-recognition domain-containing protein</fullName>
    </recommendedName>
</protein>
<comment type="similarity">
    <text evidence="2">Belongs to the NPC2 family.</text>
</comment>
<gene>
    <name evidence="6" type="ORF">Pcinc_027631</name>
</gene>
<keyword evidence="4" id="KW-0732">Signal</keyword>
<dbReference type="Pfam" id="PF02221">
    <property type="entry name" value="E1_DerP2_DerF2"/>
    <property type="match status" value="1"/>
</dbReference>
<comment type="caution">
    <text evidence="6">The sequence shown here is derived from an EMBL/GenBank/DDBJ whole genome shotgun (WGS) entry which is preliminary data.</text>
</comment>
<dbReference type="SUPFAM" id="SSF81296">
    <property type="entry name" value="E set domains"/>
    <property type="match status" value="1"/>
</dbReference>
<evidence type="ECO:0000259" key="5">
    <source>
        <dbReference type="SMART" id="SM00737"/>
    </source>
</evidence>
<dbReference type="FunFam" id="2.60.40.770:FF:000001">
    <property type="entry name" value="NPC intracellular cholesterol transporter 2"/>
    <property type="match status" value="1"/>
</dbReference>
<feature type="signal peptide" evidence="4">
    <location>
        <begin position="1"/>
        <end position="15"/>
    </location>
</feature>
<organism evidence="6 7">
    <name type="scientific">Petrolisthes cinctipes</name>
    <name type="common">Flat porcelain crab</name>
    <dbReference type="NCBI Taxonomy" id="88211"/>
    <lineage>
        <taxon>Eukaryota</taxon>
        <taxon>Metazoa</taxon>
        <taxon>Ecdysozoa</taxon>
        <taxon>Arthropoda</taxon>
        <taxon>Crustacea</taxon>
        <taxon>Multicrustacea</taxon>
        <taxon>Malacostraca</taxon>
        <taxon>Eumalacostraca</taxon>
        <taxon>Eucarida</taxon>
        <taxon>Decapoda</taxon>
        <taxon>Pleocyemata</taxon>
        <taxon>Anomura</taxon>
        <taxon>Galatheoidea</taxon>
        <taxon>Porcellanidae</taxon>
        <taxon>Petrolisthes</taxon>
    </lineage>
</organism>
<evidence type="ECO:0000256" key="1">
    <source>
        <dbReference type="ARBA" id="ARBA00004613"/>
    </source>
</evidence>